<evidence type="ECO:0000313" key="3">
    <source>
        <dbReference type="EMBL" id="CAH2030234.1"/>
    </source>
</evidence>
<dbReference type="SUPFAM" id="SSF54106">
    <property type="entry name" value="LysM domain"/>
    <property type="match status" value="1"/>
</dbReference>
<proteinExistence type="predicted"/>
<dbReference type="Proteomes" id="UP001295463">
    <property type="component" value="Chromosome"/>
</dbReference>
<keyword evidence="4" id="KW-1185">Reference proteome</keyword>
<dbReference type="CDD" id="cd00118">
    <property type="entry name" value="LysM"/>
    <property type="match status" value="1"/>
</dbReference>
<gene>
    <name evidence="3" type="ORF">GEAMG1_0412</name>
</gene>
<feature type="region of interest" description="Disordered" evidence="1">
    <location>
        <begin position="102"/>
        <end position="158"/>
    </location>
</feature>
<name>A0ABN8HC30_9BACT</name>
<evidence type="ECO:0000313" key="4">
    <source>
        <dbReference type="Proteomes" id="UP001295463"/>
    </source>
</evidence>
<dbReference type="Gene3D" id="3.10.350.10">
    <property type="entry name" value="LysM domain"/>
    <property type="match status" value="1"/>
</dbReference>
<accession>A0ABN8HC30</accession>
<dbReference type="InterPro" id="IPR018392">
    <property type="entry name" value="LysM"/>
</dbReference>
<dbReference type="Pfam" id="PF01476">
    <property type="entry name" value="LysM"/>
    <property type="match status" value="1"/>
</dbReference>
<dbReference type="PANTHER" id="PTHR34700">
    <property type="entry name" value="POTASSIUM BINDING PROTEIN KBP"/>
    <property type="match status" value="1"/>
</dbReference>
<dbReference type="PROSITE" id="PS51782">
    <property type="entry name" value="LYSM"/>
    <property type="match status" value="1"/>
</dbReference>
<dbReference type="InterPro" id="IPR011990">
    <property type="entry name" value="TPR-like_helical_dom_sf"/>
</dbReference>
<dbReference type="RefSeq" id="WP_305731184.1">
    <property type="nucleotide sequence ID" value="NZ_OW150024.1"/>
</dbReference>
<feature type="domain" description="LysM" evidence="2">
    <location>
        <begin position="46"/>
        <end position="93"/>
    </location>
</feature>
<reference evidence="3 4" key="1">
    <citation type="submission" date="2022-03" db="EMBL/GenBank/DDBJ databases">
        <authorList>
            <person name="Koch H."/>
        </authorList>
    </citation>
    <scope>NUCLEOTIDE SEQUENCE [LARGE SCALE GENOMIC DNA]</scope>
    <source>
        <strain evidence="3 4">G1</strain>
    </source>
</reference>
<evidence type="ECO:0000256" key="1">
    <source>
        <dbReference type="SAM" id="MobiDB-lite"/>
    </source>
</evidence>
<dbReference type="InterPro" id="IPR052196">
    <property type="entry name" value="Bact_Kbp"/>
</dbReference>
<dbReference type="InterPro" id="IPR036779">
    <property type="entry name" value="LysM_dom_sf"/>
</dbReference>
<dbReference type="SMART" id="SM00257">
    <property type="entry name" value="LysM"/>
    <property type="match status" value="1"/>
</dbReference>
<evidence type="ECO:0000259" key="2">
    <source>
        <dbReference type="PROSITE" id="PS51782"/>
    </source>
</evidence>
<dbReference type="EMBL" id="OW150024">
    <property type="protein sequence ID" value="CAH2030234.1"/>
    <property type="molecule type" value="Genomic_DNA"/>
</dbReference>
<dbReference type="Gene3D" id="1.25.40.10">
    <property type="entry name" value="Tetratricopeptide repeat domain"/>
    <property type="match status" value="1"/>
</dbReference>
<dbReference type="PANTHER" id="PTHR34700:SF4">
    <property type="entry name" value="PHAGE-LIKE ELEMENT PBSX PROTEIN XKDP"/>
    <property type="match status" value="1"/>
</dbReference>
<protein>
    <submittedName>
        <fullName evidence="3">Peptidoglycan-binding LysM</fullName>
    </submittedName>
</protein>
<organism evidence="3 4">
    <name type="scientific">Trichlorobacter ammonificans</name>
    <dbReference type="NCBI Taxonomy" id="2916410"/>
    <lineage>
        <taxon>Bacteria</taxon>
        <taxon>Pseudomonadati</taxon>
        <taxon>Thermodesulfobacteriota</taxon>
        <taxon>Desulfuromonadia</taxon>
        <taxon>Geobacterales</taxon>
        <taxon>Geobacteraceae</taxon>
        <taxon>Trichlorobacter</taxon>
    </lineage>
</organism>
<sequence>MRNDIFLTAAALSLLLASVAGSREYLYTPAPADPSAAPAADGVLVREVTVRKGDTLYQLSRQFSGRGSYYPQILLFNELKNPNLIYPGNVLRIPVGHRGVTAETSSARHAAEPPASRHPVAAPAKQQPGTSPVSRKKAAERTPTASPAQPPTPTATERSRYAGIEAALRAGDCRAALPLLDSFIADYPDSPLTPEAALNRAECYLKISSP</sequence>